<organism evidence="4">
    <name type="scientific">Amphimedon queenslandica</name>
    <name type="common">Sponge</name>
    <dbReference type="NCBI Taxonomy" id="400682"/>
    <lineage>
        <taxon>Eukaryota</taxon>
        <taxon>Metazoa</taxon>
        <taxon>Porifera</taxon>
        <taxon>Demospongiae</taxon>
        <taxon>Heteroscleromorpha</taxon>
        <taxon>Haplosclerida</taxon>
        <taxon>Niphatidae</taxon>
        <taxon>Amphimedon</taxon>
    </lineage>
</organism>
<dbReference type="InterPro" id="IPR036770">
    <property type="entry name" value="Ankyrin_rpt-contain_sf"/>
</dbReference>
<dbReference type="STRING" id="400682.A0A1X7V9M0"/>
<dbReference type="EnsemblMetazoa" id="Aqu2.1.36469_001">
    <property type="protein sequence ID" value="Aqu2.1.36469_001"/>
    <property type="gene ID" value="Aqu2.1.36469"/>
</dbReference>
<dbReference type="InterPro" id="IPR002110">
    <property type="entry name" value="Ankyrin_rpt"/>
</dbReference>
<dbReference type="SUPFAM" id="SSF48403">
    <property type="entry name" value="Ankyrin repeat"/>
    <property type="match status" value="1"/>
</dbReference>
<evidence type="ECO:0000313" key="4">
    <source>
        <dbReference type="EnsemblMetazoa" id="Aqu2.1.36469_001"/>
    </source>
</evidence>
<proteinExistence type="predicted"/>
<feature type="repeat" description="ANK" evidence="3">
    <location>
        <begin position="315"/>
        <end position="337"/>
    </location>
</feature>
<dbReference type="InParanoid" id="A0A1X7V9M0"/>
<reference evidence="4" key="1">
    <citation type="submission" date="2017-05" db="UniProtKB">
        <authorList>
            <consortium name="EnsemblMetazoa"/>
        </authorList>
    </citation>
    <scope>IDENTIFICATION</scope>
</reference>
<dbReference type="PANTHER" id="PTHR24126">
    <property type="entry name" value="ANKYRIN REPEAT, PH AND SEC7 DOMAIN CONTAINING PROTEIN SECG-RELATED"/>
    <property type="match status" value="1"/>
</dbReference>
<dbReference type="PROSITE" id="PS50297">
    <property type="entry name" value="ANK_REP_REGION"/>
    <property type="match status" value="2"/>
</dbReference>
<dbReference type="PROSITE" id="PS50088">
    <property type="entry name" value="ANK_REPEAT"/>
    <property type="match status" value="2"/>
</dbReference>
<sequence>MDAVEVVTDLFSAHSSGDIDRVISLIDAGASPFTTNDEGNTLFHLCCTNNTDGPRILGRLLTVIPSFSVSLLFVNNNDGNKPLHLACSTGIIECVQLLLSRSPATDNIFELTNNAGLSPLYYASKADHIDIVKLAVSGYGPFSIDNIIKCIDDAASWQVIRLLLMKITLRDMMDTCNKHKHTQYLLRLFPMDNEYFQLNDGRTTVLHLAATSGNLEYFTTISYSIEYGCVSIAKYLISQPNCLCETLTKDNNISPLLDAVGDLSLVQGLVERGVDVNISNCNGSTALHCSCRWGHLLIVEYLTSLPQINYSKDSWGRTSIHFAAEFGQVHIVKYLVESCNHDINVED</sequence>
<keyword evidence="2 3" id="KW-0040">ANK repeat</keyword>
<dbReference type="OrthoDB" id="10250315at2759"/>
<dbReference type="Pfam" id="PF12796">
    <property type="entry name" value="Ank_2"/>
    <property type="match status" value="2"/>
</dbReference>
<keyword evidence="1" id="KW-0677">Repeat</keyword>
<accession>A0A1X7V9M0</accession>
<dbReference type="PANTHER" id="PTHR24126:SF14">
    <property type="entry name" value="ANK_REP_REGION DOMAIN-CONTAINING PROTEIN"/>
    <property type="match status" value="1"/>
</dbReference>
<feature type="repeat" description="ANK" evidence="3">
    <location>
        <begin position="78"/>
        <end position="102"/>
    </location>
</feature>
<evidence type="ECO:0000256" key="3">
    <source>
        <dbReference type="PROSITE-ProRule" id="PRU00023"/>
    </source>
</evidence>
<evidence type="ECO:0000256" key="1">
    <source>
        <dbReference type="ARBA" id="ARBA00022737"/>
    </source>
</evidence>
<dbReference type="SMART" id="SM00248">
    <property type="entry name" value="ANK"/>
    <property type="match status" value="7"/>
</dbReference>
<dbReference type="AlphaFoldDB" id="A0A1X7V9M0"/>
<evidence type="ECO:0000256" key="2">
    <source>
        <dbReference type="ARBA" id="ARBA00023043"/>
    </source>
</evidence>
<name>A0A1X7V9M0_AMPQE</name>
<protein>
    <submittedName>
        <fullName evidence="4">Uncharacterized protein</fullName>
    </submittedName>
</protein>
<dbReference type="Gene3D" id="1.25.40.20">
    <property type="entry name" value="Ankyrin repeat-containing domain"/>
    <property type="match status" value="2"/>
</dbReference>